<comment type="caution">
    <text evidence="2">The sequence shown here is derived from an EMBL/GenBank/DDBJ whole genome shotgun (WGS) entry which is preliminary data.</text>
</comment>
<name>A0ABP9FXE5_9SPHI</name>
<proteinExistence type="predicted"/>
<feature type="domain" description="LysR substrate-binding" evidence="1">
    <location>
        <begin position="5"/>
        <end position="65"/>
    </location>
</feature>
<evidence type="ECO:0000259" key="1">
    <source>
        <dbReference type="Pfam" id="PF03466"/>
    </source>
</evidence>
<protein>
    <recommendedName>
        <fullName evidence="1">LysR substrate-binding domain-containing protein</fullName>
    </recommendedName>
</protein>
<keyword evidence="3" id="KW-1185">Reference proteome</keyword>
<evidence type="ECO:0000313" key="3">
    <source>
        <dbReference type="Proteomes" id="UP001501436"/>
    </source>
</evidence>
<dbReference type="RefSeq" id="WP_345331140.1">
    <property type="nucleotide sequence ID" value="NZ_BAABJI010000002.1"/>
</dbReference>
<evidence type="ECO:0000313" key="2">
    <source>
        <dbReference type="EMBL" id="GAA4917103.1"/>
    </source>
</evidence>
<dbReference type="EMBL" id="BAABJI010000002">
    <property type="protein sequence ID" value="GAA4917103.1"/>
    <property type="molecule type" value="Genomic_DNA"/>
</dbReference>
<accession>A0ABP9FXE5</accession>
<sequence>MALKAPEILRQFEEKFPAVELEFRSAMRNRLIDEVLNYELDAAFVSAPVSVKGLQQLPVMEERLDIY</sequence>
<dbReference type="Pfam" id="PF03466">
    <property type="entry name" value="LysR_substrate"/>
    <property type="match status" value="1"/>
</dbReference>
<dbReference type="InterPro" id="IPR005119">
    <property type="entry name" value="LysR_subst-bd"/>
</dbReference>
<dbReference type="Proteomes" id="UP001501436">
    <property type="component" value="Unassembled WGS sequence"/>
</dbReference>
<reference evidence="3" key="1">
    <citation type="journal article" date="2019" name="Int. J. Syst. Evol. Microbiol.">
        <title>The Global Catalogue of Microorganisms (GCM) 10K type strain sequencing project: providing services to taxonomists for standard genome sequencing and annotation.</title>
        <authorList>
            <consortium name="The Broad Institute Genomics Platform"/>
            <consortium name="The Broad Institute Genome Sequencing Center for Infectious Disease"/>
            <person name="Wu L."/>
            <person name="Ma J."/>
        </authorList>
    </citation>
    <scope>NUCLEOTIDE SEQUENCE [LARGE SCALE GENOMIC DNA]</scope>
    <source>
        <strain evidence="3">JCM 18283</strain>
    </source>
</reference>
<gene>
    <name evidence="2" type="ORF">GCM10023313_20890</name>
</gene>
<organism evidence="2 3">
    <name type="scientific">Mucilaginibacter defluvii</name>
    <dbReference type="NCBI Taxonomy" id="1196019"/>
    <lineage>
        <taxon>Bacteria</taxon>
        <taxon>Pseudomonadati</taxon>
        <taxon>Bacteroidota</taxon>
        <taxon>Sphingobacteriia</taxon>
        <taxon>Sphingobacteriales</taxon>
        <taxon>Sphingobacteriaceae</taxon>
        <taxon>Mucilaginibacter</taxon>
    </lineage>
</organism>
<dbReference type="SUPFAM" id="SSF53850">
    <property type="entry name" value="Periplasmic binding protein-like II"/>
    <property type="match status" value="1"/>
</dbReference>
<dbReference type="Gene3D" id="3.40.190.290">
    <property type="match status" value="1"/>
</dbReference>